<organism evidence="2 3">
    <name type="scientific">Araneus ventricosus</name>
    <name type="common">Orbweaver spider</name>
    <name type="synonym">Epeira ventricosa</name>
    <dbReference type="NCBI Taxonomy" id="182803"/>
    <lineage>
        <taxon>Eukaryota</taxon>
        <taxon>Metazoa</taxon>
        <taxon>Ecdysozoa</taxon>
        <taxon>Arthropoda</taxon>
        <taxon>Chelicerata</taxon>
        <taxon>Arachnida</taxon>
        <taxon>Araneae</taxon>
        <taxon>Araneomorphae</taxon>
        <taxon>Entelegynae</taxon>
        <taxon>Araneoidea</taxon>
        <taxon>Araneidae</taxon>
        <taxon>Araneus</taxon>
    </lineage>
</organism>
<evidence type="ECO:0000256" key="1">
    <source>
        <dbReference type="SAM" id="Phobius"/>
    </source>
</evidence>
<evidence type="ECO:0000313" key="3">
    <source>
        <dbReference type="Proteomes" id="UP000499080"/>
    </source>
</evidence>
<comment type="caution">
    <text evidence="2">The sequence shown here is derived from an EMBL/GenBank/DDBJ whole genome shotgun (WGS) entry which is preliminary data.</text>
</comment>
<sequence length="103" mass="11853">SFTHRVWALLWWAFCFFVLVSYVSALSAALLRNRSHVISTYAQKTTHELLGDLLQKGSPSIGVIYGGSSMNFFVVSFWKIHFQKFVVPELFPKISKKVVERKK</sequence>
<keyword evidence="1" id="KW-0472">Membrane</keyword>
<dbReference type="OrthoDB" id="6421834at2759"/>
<protein>
    <submittedName>
        <fullName evidence="2">Uncharacterized protein</fullName>
    </submittedName>
</protein>
<keyword evidence="3" id="KW-1185">Reference proteome</keyword>
<reference evidence="2 3" key="1">
    <citation type="journal article" date="2019" name="Sci. Rep.">
        <title>Orb-weaving spider Araneus ventricosus genome elucidates the spidroin gene catalogue.</title>
        <authorList>
            <person name="Kono N."/>
            <person name="Nakamura H."/>
            <person name="Ohtoshi R."/>
            <person name="Moran D.A.P."/>
            <person name="Shinohara A."/>
            <person name="Yoshida Y."/>
            <person name="Fujiwara M."/>
            <person name="Mori M."/>
            <person name="Tomita M."/>
            <person name="Arakawa K."/>
        </authorList>
    </citation>
    <scope>NUCLEOTIDE SEQUENCE [LARGE SCALE GENOMIC DNA]</scope>
</reference>
<keyword evidence="1" id="KW-0812">Transmembrane</keyword>
<feature type="non-terminal residue" evidence="2">
    <location>
        <position position="1"/>
    </location>
</feature>
<keyword evidence="1" id="KW-1133">Transmembrane helix</keyword>
<dbReference type="Proteomes" id="UP000499080">
    <property type="component" value="Unassembled WGS sequence"/>
</dbReference>
<feature type="transmembrane region" description="Helical" evidence="1">
    <location>
        <begin position="6"/>
        <end position="31"/>
    </location>
</feature>
<dbReference type="AlphaFoldDB" id="A0A4Y2I8Y5"/>
<proteinExistence type="predicted"/>
<accession>A0A4Y2I8Y5</accession>
<name>A0A4Y2I8Y5_ARAVE</name>
<dbReference type="EMBL" id="BGPR01105760">
    <property type="protein sequence ID" value="GBM74133.1"/>
    <property type="molecule type" value="Genomic_DNA"/>
</dbReference>
<gene>
    <name evidence="2" type="ORF">AVEN_26120_1</name>
</gene>
<evidence type="ECO:0000313" key="2">
    <source>
        <dbReference type="EMBL" id="GBM74133.1"/>
    </source>
</evidence>